<proteinExistence type="predicted"/>
<dbReference type="EMBL" id="SPMZ01000063">
    <property type="protein sequence ID" value="NMQ20797.1"/>
    <property type="molecule type" value="Genomic_DNA"/>
</dbReference>
<dbReference type="RefSeq" id="WP_169250065.1">
    <property type="nucleotide sequence ID" value="NZ_SPMZ01000063.1"/>
</dbReference>
<dbReference type="Proteomes" id="UP000760480">
    <property type="component" value="Unassembled WGS sequence"/>
</dbReference>
<feature type="domain" description="N-acetyltransferase" evidence="3">
    <location>
        <begin position="13"/>
        <end position="178"/>
    </location>
</feature>
<comment type="caution">
    <text evidence="4">The sequence shown here is derived from an EMBL/GenBank/DDBJ whole genome shotgun (WGS) entry which is preliminary data.</text>
</comment>
<evidence type="ECO:0000259" key="3">
    <source>
        <dbReference type="PROSITE" id="PS51186"/>
    </source>
</evidence>
<protein>
    <submittedName>
        <fullName evidence="4">GNAT family N-acetyltransferase</fullName>
    </submittedName>
</protein>
<gene>
    <name evidence="4" type="ORF">E4P82_17310</name>
</gene>
<keyword evidence="1" id="KW-0808">Transferase</keyword>
<sequence length="189" mass="21779">MNLLASIWETNHCRFVEAREHDLPAVASILAENQAVFRLLGPERDLEHRALSVLRHDTLPPNGHSAHERSFLVRHRSDDELQGLLSVHRGHPETLCVDHLFLRPRWQRRGVGREIVEELERRAARTGYREIRVAVGLRNWPALRFWVALRYDRIAKIVGDLEDREQAYADIELAKSLPDPDAPAENADV</sequence>
<dbReference type="CDD" id="cd04301">
    <property type="entry name" value="NAT_SF"/>
    <property type="match status" value="1"/>
</dbReference>
<dbReference type="InterPro" id="IPR050832">
    <property type="entry name" value="Bact_Acetyltransf"/>
</dbReference>
<evidence type="ECO:0000313" key="4">
    <source>
        <dbReference type="EMBL" id="NMQ20797.1"/>
    </source>
</evidence>
<organism evidence="4 5">
    <name type="scientific">Candidatus Competibacter phosphatis</name>
    <dbReference type="NCBI Taxonomy" id="221280"/>
    <lineage>
        <taxon>Bacteria</taxon>
        <taxon>Pseudomonadati</taxon>
        <taxon>Pseudomonadota</taxon>
        <taxon>Gammaproteobacteria</taxon>
        <taxon>Candidatus Competibacteraceae</taxon>
        <taxon>Candidatus Competibacter</taxon>
    </lineage>
</organism>
<dbReference type="InterPro" id="IPR016181">
    <property type="entry name" value="Acyl_CoA_acyltransferase"/>
</dbReference>
<evidence type="ECO:0000313" key="5">
    <source>
        <dbReference type="Proteomes" id="UP000760480"/>
    </source>
</evidence>
<evidence type="ECO:0000256" key="2">
    <source>
        <dbReference type="ARBA" id="ARBA00023315"/>
    </source>
</evidence>
<evidence type="ECO:0000256" key="1">
    <source>
        <dbReference type="ARBA" id="ARBA00022679"/>
    </source>
</evidence>
<keyword evidence="2" id="KW-0012">Acyltransferase</keyword>
<dbReference type="InterPro" id="IPR000182">
    <property type="entry name" value="GNAT_dom"/>
</dbReference>
<dbReference type="Gene3D" id="3.40.630.30">
    <property type="match status" value="1"/>
</dbReference>
<dbReference type="SUPFAM" id="SSF55729">
    <property type="entry name" value="Acyl-CoA N-acyltransferases (Nat)"/>
    <property type="match status" value="1"/>
</dbReference>
<keyword evidence="5" id="KW-1185">Reference proteome</keyword>
<dbReference type="Pfam" id="PF00583">
    <property type="entry name" value="Acetyltransf_1"/>
    <property type="match status" value="1"/>
</dbReference>
<reference evidence="4 5" key="1">
    <citation type="submission" date="2019-03" db="EMBL/GenBank/DDBJ databases">
        <title>Metabolic reconstructions from genomes of highly enriched 'Candidatus Accumulibacter' and 'Candidatus Competibacter' bioreactor populations.</title>
        <authorList>
            <person name="Annavajhala M.K."/>
            <person name="Welles L."/>
            <person name="Abbas B."/>
            <person name="Sorokin D."/>
            <person name="Park H."/>
            <person name="Van Loosdrecht M."/>
            <person name="Chandran K."/>
        </authorList>
    </citation>
    <scope>NUCLEOTIDE SEQUENCE [LARGE SCALE GENOMIC DNA]</scope>
    <source>
        <strain evidence="4 5">SBR_G</strain>
    </source>
</reference>
<name>A0ABX1TN17_9GAMM</name>
<dbReference type="PANTHER" id="PTHR43877">
    <property type="entry name" value="AMINOALKYLPHOSPHONATE N-ACETYLTRANSFERASE-RELATED-RELATED"/>
    <property type="match status" value="1"/>
</dbReference>
<dbReference type="PROSITE" id="PS51186">
    <property type="entry name" value="GNAT"/>
    <property type="match status" value="1"/>
</dbReference>
<accession>A0ABX1TN17</accession>
<dbReference type="PANTHER" id="PTHR43877:SF2">
    <property type="entry name" value="AMINOALKYLPHOSPHONATE N-ACETYLTRANSFERASE-RELATED"/>
    <property type="match status" value="1"/>
</dbReference>